<sequence>MSQEIVKITLNIVQLSKYSNCYEIPTTQVMTVAMSYIEYHRQKGVSANLTENRNALFLCRLIRPQASLCAIER</sequence>
<dbReference type="Gramene" id="OQU78348">
    <property type="protein sequence ID" value="OQU78348"/>
    <property type="gene ID" value="SORBI_3009G210250"/>
</dbReference>
<name>A0A1Z5R3I4_SORBI</name>
<dbReference type="AlphaFoldDB" id="A0A1Z5R3I4"/>
<dbReference type="EMBL" id="CM000768">
    <property type="protein sequence ID" value="OQU78348.1"/>
    <property type="molecule type" value="Genomic_DNA"/>
</dbReference>
<dbReference type="InParanoid" id="A0A1Z5R3I4"/>
<evidence type="ECO:0000313" key="1">
    <source>
        <dbReference type="EMBL" id="OQU78348.1"/>
    </source>
</evidence>
<dbReference type="Proteomes" id="UP000000768">
    <property type="component" value="Chromosome 9"/>
</dbReference>
<gene>
    <name evidence="1" type="ORF">SORBI_3009G210250</name>
</gene>
<evidence type="ECO:0000313" key="2">
    <source>
        <dbReference type="Proteomes" id="UP000000768"/>
    </source>
</evidence>
<keyword evidence="2" id="KW-1185">Reference proteome</keyword>
<proteinExistence type="predicted"/>
<reference evidence="2" key="2">
    <citation type="journal article" date="2018" name="Plant J.">
        <title>The Sorghum bicolor reference genome: improved assembly, gene annotations, a transcriptome atlas, and signatures of genome organization.</title>
        <authorList>
            <person name="McCormick R.F."/>
            <person name="Truong S.K."/>
            <person name="Sreedasyam A."/>
            <person name="Jenkins J."/>
            <person name="Shu S."/>
            <person name="Sims D."/>
            <person name="Kennedy M."/>
            <person name="Amirebrahimi M."/>
            <person name="Weers B.D."/>
            <person name="McKinley B."/>
            <person name="Mattison A."/>
            <person name="Morishige D.T."/>
            <person name="Grimwood J."/>
            <person name="Schmutz J."/>
            <person name="Mullet J.E."/>
        </authorList>
    </citation>
    <scope>NUCLEOTIDE SEQUENCE [LARGE SCALE GENOMIC DNA]</scope>
    <source>
        <strain evidence="2">cv. BTx623</strain>
    </source>
</reference>
<organism evidence="1 2">
    <name type="scientific">Sorghum bicolor</name>
    <name type="common">Sorghum</name>
    <name type="synonym">Sorghum vulgare</name>
    <dbReference type="NCBI Taxonomy" id="4558"/>
    <lineage>
        <taxon>Eukaryota</taxon>
        <taxon>Viridiplantae</taxon>
        <taxon>Streptophyta</taxon>
        <taxon>Embryophyta</taxon>
        <taxon>Tracheophyta</taxon>
        <taxon>Spermatophyta</taxon>
        <taxon>Magnoliopsida</taxon>
        <taxon>Liliopsida</taxon>
        <taxon>Poales</taxon>
        <taxon>Poaceae</taxon>
        <taxon>PACMAD clade</taxon>
        <taxon>Panicoideae</taxon>
        <taxon>Andropogonodae</taxon>
        <taxon>Andropogoneae</taxon>
        <taxon>Sorghinae</taxon>
        <taxon>Sorghum</taxon>
    </lineage>
</organism>
<protein>
    <submittedName>
        <fullName evidence="1">Uncharacterized protein</fullName>
    </submittedName>
</protein>
<reference evidence="1 2" key="1">
    <citation type="journal article" date="2009" name="Nature">
        <title>The Sorghum bicolor genome and the diversification of grasses.</title>
        <authorList>
            <person name="Paterson A.H."/>
            <person name="Bowers J.E."/>
            <person name="Bruggmann R."/>
            <person name="Dubchak I."/>
            <person name="Grimwood J."/>
            <person name="Gundlach H."/>
            <person name="Haberer G."/>
            <person name="Hellsten U."/>
            <person name="Mitros T."/>
            <person name="Poliakov A."/>
            <person name="Schmutz J."/>
            <person name="Spannagl M."/>
            <person name="Tang H."/>
            <person name="Wang X."/>
            <person name="Wicker T."/>
            <person name="Bharti A.K."/>
            <person name="Chapman J."/>
            <person name="Feltus F.A."/>
            <person name="Gowik U."/>
            <person name="Grigoriev I.V."/>
            <person name="Lyons E."/>
            <person name="Maher C.A."/>
            <person name="Martis M."/>
            <person name="Narechania A."/>
            <person name="Otillar R.P."/>
            <person name="Penning B.W."/>
            <person name="Salamov A.A."/>
            <person name="Wang Y."/>
            <person name="Zhang L."/>
            <person name="Carpita N.C."/>
            <person name="Freeling M."/>
            <person name="Gingle A.R."/>
            <person name="Hash C.T."/>
            <person name="Keller B."/>
            <person name="Klein P."/>
            <person name="Kresovich S."/>
            <person name="McCann M.C."/>
            <person name="Ming R."/>
            <person name="Peterson D.G."/>
            <person name="Mehboob-ur-Rahman"/>
            <person name="Ware D."/>
            <person name="Westhoff P."/>
            <person name="Mayer K.F."/>
            <person name="Messing J."/>
            <person name="Rokhsar D.S."/>
        </authorList>
    </citation>
    <scope>NUCLEOTIDE SEQUENCE [LARGE SCALE GENOMIC DNA]</scope>
    <source>
        <strain evidence="2">cv. BTx623</strain>
    </source>
</reference>
<accession>A0A1Z5R3I4</accession>